<dbReference type="AlphaFoldDB" id="A0A6H1Q090"/>
<evidence type="ECO:0000313" key="2">
    <source>
        <dbReference type="EMBL" id="QIZ20106.1"/>
    </source>
</evidence>
<dbReference type="Pfam" id="PF03473">
    <property type="entry name" value="MOSC"/>
    <property type="match status" value="1"/>
</dbReference>
<name>A0A6H1Q090_COMTE</name>
<dbReference type="Gene3D" id="2.40.33.20">
    <property type="entry name" value="PK beta-barrel domain-like"/>
    <property type="match status" value="1"/>
</dbReference>
<dbReference type="SUPFAM" id="SSF50800">
    <property type="entry name" value="PK beta-barrel domain-like"/>
    <property type="match status" value="1"/>
</dbReference>
<dbReference type="InterPro" id="IPR005302">
    <property type="entry name" value="MoCF_Sase_C"/>
</dbReference>
<dbReference type="GO" id="GO:0030151">
    <property type="term" value="F:molybdenum ion binding"/>
    <property type="evidence" value="ECO:0007669"/>
    <property type="project" value="InterPro"/>
</dbReference>
<dbReference type="PROSITE" id="PS51340">
    <property type="entry name" value="MOSC"/>
    <property type="match status" value="1"/>
</dbReference>
<dbReference type="PANTHER" id="PTHR36930:SF1">
    <property type="entry name" value="MOSC DOMAIN-CONTAINING PROTEIN"/>
    <property type="match status" value="1"/>
</dbReference>
<evidence type="ECO:0000259" key="1">
    <source>
        <dbReference type="PROSITE" id="PS51340"/>
    </source>
</evidence>
<accession>A0A6H1Q090</accession>
<reference evidence="2" key="1">
    <citation type="submission" date="2020-01" db="EMBL/GenBank/DDBJ databases">
        <title>Whole-genome sequencing for Comamonas testosteroni.</title>
        <authorList>
            <person name="Qin Y."/>
            <person name="Rui Y."/>
        </authorList>
    </citation>
    <scope>NUCLEOTIDE SEQUENCE</scope>
    <source>
        <strain evidence="2">NFYY023</strain>
        <plasmid evidence="2">pNFYY023-1</plasmid>
    </source>
</reference>
<organism evidence="2">
    <name type="scientific">Comamonas testosteroni</name>
    <name type="common">Pseudomonas testosteroni</name>
    <dbReference type="NCBI Taxonomy" id="285"/>
    <lineage>
        <taxon>Bacteria</taxon>
        <taxon>Pseudomonadati</taxon>
        <taxon>Pseudomonadota</taxon>
        <taxon>Betaproteobacteria</taxon>
        <taxon>Burkholderiales</taxon>
        <taxon>Comamonadaceae</taxon>
        <taxon>Comamonas</taxon>
    </lineage>
</organism>
<dbReference type="PANTHER" id="PTHR36930">
    <property type="entry name" value="METAL-SULFUR CLUSTER BIOSYNTHESIS PROTEINS YUAD-RELATED"/>
    <property type="match status" value="1"/>
</dbReference>
<sequence length="178" mass="19293">MGGTLRDLVRRFHGTGRLGAIVLRPDRLKDAVSVQEARAEPGLGLIGDHRSLRLRRTDAQRHRELSLIQAEHLSLIGAWTGQAPIAPERLRRNLVISGINVAAMHSLFRQERFVWRIGESVRIEVTGPCPPCSRMEDELGEGGYAALRGHGGATALIVAGGVLRVGDTVSLELETAVG</sequence>
<dbReference type="GO" id="GO:0003824">
    <property type="term" value="F:catalytic activity"/>
    <property type="evidence" value="ECO:0007669"/>
    <property type="project" value="InterPro"/>
</dbReference>
<feature type="domain" description="MOSC" evidence="1">
    <location>
        <begin position="32"/>
        <end position="172"/>
    </location>
</feature>
<dbReference type="InterPro" id="IPR052716">
    <property type="entry name" value="MOSC_domain"/>
</dbReference>
<protein>
    <submittedName>
        <fullName evidence="2">MOSC domain-containing protein</fullName>
    </submittedName>
</protein>
<keyword evidence="2" id="KW-0614">Plasmid</keyword>
<proteinExistence type="predicted"/>
<dbReference type="GO" id="GO:0030170">
    <property type="term" value="F:pyridoxal phosphate binding"/>
    <property type="evidence" value="ECO:0007669"/>
    <property type="project" value="InterPro"/>
</dbReference>
<dbReference type="RefSeq" id="WP_181726913.1">
    <property type="nucleotide sequence ID" value="NZ_MT011984.1"/>
</dbReference>
<dbReference type="InterPro" id="IPR011037">
    <property type="entry name" value="Pyrv_Knase-like_insert_dom_sf"/>
</dbReference>
<dbReference type="EMBL" id="MT011984">
    <property type="protein sequence ID" value="QIZ20106.1"/>
    <property type="molecule type" value="Genomic_DNA"/>
</dbReference>
<geneLocation type="plasmid" evidence="2">
    <name>pNFYY023-1</name>
</geneLocation>